<organism evidence="1 2">
    <name type="scientific">Pyricularia grisea</name>
    <name type="common">Crabgrass-specific blast fungus</name>
    <name type="synonym">Magnaporthe grisea</name>
    <dbReference type="NCBI Taxonomy" id="148305"/>
    <lineage>
        <taxon>Eukaryota</taxon>
        <taxon>Fungi</taxon>
        <taxon>Dikarya</taxon>
        <taxon>Ascomycota</taxon>
        <taxon>Pezizomycotina</taxon>
        <taxon>Sordariomycetes</taxon>
        <taxon>Sordariomycetidae</taxon>
        <taxon>Magnaporthales</taxon>
        <taxon>Pyriculariaceae</taxon>
        <taxon>Pyricularia</taxon>
    </lineage>
</organism>
<keyword evidence="1" id="KW-1185">Reference proteome</keyword>
<dbReference type="RefSeq" id="XP_030984389.1">
    <property type="nucleotide sequence ID" value="XM_031123441.1"/>
</dbReference>
<accession>A0A6P8BBF9</accession>
<gene>
    <name evidence="2" type="ORF">PgNI_03386</name>
</gene>
<dbReference type="AlphaFoldDB" id="A0A6P8BBF9"/>
<reference evidence="2" key="3">
    <citation type="submission" date="2025-08" db="UniProtKB">
        <authorList>
            <consortium name="RefSeq"/>
        </authorList>
    </citation>
    <scope>IDENTIFICATION</scope>
    <source>
        <strain evidence="2">NI907</strain>
    </source>
</reference>
<sequence length="499" mass="56921">MSTQAHISVRRRGIRNVTAPRGPLSNFRIRSEAQLRSCIYHVDANYSVDYFKRPDIIGNAVGGELPEDLKLKQEIPEKDAKEFALPFLALNSRLALEVIESISLSGYQNLNRRSPDNIPLLVYIAAKTPELEKEDRDQLFDFVLWTGADPRCIPMELWRRPSLPIPLQLSQDPGPMADWCTAERLSLLAPHLTVFMRDSLRRFYEALDDFCDTKTMEIEFNHIPPLYNLRELPWKVKGQNYALRRLIRSLRSHFSEDGPERSAPYCAMLMGTSASSTSCAMGSSESPNSAWRKFDILFRRSEISLNLEARGLGGGDEILSKLDKFLVANDAKTKIVRFDNLLDCDVQLDGFYNEIRKIISNVEYRCRRNAGRAPVDISKMMFLFTSSFADDLIAEHNDKWLPLREINDWQQKSSPDATPDRFMTLVEFSETPTGSTCMDELVQAVQDKARSNPDSPAWALAGHVCDRGTVIPHFPLEWEDVSLLTERRIQQDALAPCQW</sequence>
<dbReference type="Proteomes" id="UP000515153">
    <property type="component" value="Unplaced"/>
</dbReference>
<reference evidence="2" key="1">
    <citation type="journal article" date="2019" name="Mol. Biol. Evol.">
        <title>Blast fungal genomes show frequent chromosomal changes, gene gains and losses, and effector gene turnover.</title>
        <authorList>
            <person name="Gomez Luciano L.B."/>
            <person name="Jason Tsai I."/>
            <person name="Chuma I."/>
            <person name="Tosa Y."/>
            <person name="Chen Y.H."/>
            <person name="Li J.Y."/>
            <person name="Li M.Y."/>
            <person name="Jade Lu M.Y."/>
            <person name="Nakayashiki H."/>
            <person name="Li W.H."/>
        </authorList>
    </citation>
    <scope>NUCLEOTIDE SEQUENCE</scope>
    <source>
        <strain evidence="2">NI907</strain>
    </source>
</reference>
<dbReference type="OrthoDB" id="5229761at2759"/>
<proteinExistence type="predicted"/>
<dbReference type="GeneID" id="41958351"/>
<name>A0A6P8BBF9_PYRGI</name>
<reference evidence="2" key="2">
    <citation type="submission" date="2019-10" db="EMBL/GenBank/DDBJ databases">
        <authorList>
            <consortium name="NCBI Genome Project"/>
        </authorList>
    </citation>
    <scope>NUCLEOTIDE SEQUENCE</scope>
    <source>
        <strain evidence="2">NI907</strain>
    </source>
</reference>
<evidence type="ECO:0000313" key="1">
    <source>
        <dbReference type="Proteomes" id="UP000515153"/>
    </source>
</evidence>
<protein>
    <submittedName>
        <fullName evidence="2">Uncharacterized protein</fullName>
    </submittedName>
</protein>
<dbReference type="KEGG" id="pgri:PgNI_03386"/>
<evidence type="ECO:0000313" key="2">
    <source>
        <dbReference type="RefSeq" id="XP_030984389.1"/>
    </source>
</evidence>